<dbReference type="GO" id="GO:0008932">
    <property type="term" value="F:lytic endotransglycosylase activity"/>
    <property type="evidence" value="ECO:0007669"/>
    <property type="project" value="UniProtKB-UniRule"/>
</dbReference>
<evidence type="ECO:0000313" key="9">
    <source>
        <dbReference type="Proteomes" id="UP000003195"/>
    </source>
</evidence>
<evidence type="ECO:0000256" key="2">
    <source>
        <dbReference type="ARBA" id="ARBA00022692"/>
    </source>
</evidence>
<organism evidence="8 9">
    <name type="scientific">Megasphaera micronuciformis F0359</name>
    <dbReference type="NCBI Taxonomy" id="706434"/>
    <lineage>
        <taxon>Bacteria</taxon>
        <taxon>Bacillati</taxon>
        <taxon>Bacillota</taxon>
        <taxon>Negativicutes</taxon>
        <taxon>Veillonellales</taxon>
        <taxon>Veillonellaceae</taxon>
        <taxon>Megasphaera</taxon>
    </lineage>
</organism>
<evidence type="ECO:0000256" key="5">
    <source>
        <dbReference type="ARBA" id="ARBA00023239"/>
    </source>
</evidence>
<dbReference type="AlphaFoldDB" id="E2ZC53"/>
<evidence type="ECO:0000256" key="1">
    <source>
        <dbReference type="ARBA" id="ARBA00022475"/>
    </source>
</evidence>
<keyword evidence="9" id="KW-1185">Reference proteome</keyword>
<dbReference type="CDD" id="cd08010">
    <property type="entry name" value="MltG_like"/>
    <property type="match status" value="1"/>
</dbReference>
<keyword evidence="6 7" id="KW-0961">Cell wall biogenesis/degradation</keyword>
<feature type="site" description="Important for catalytic activity" evidence="7">
    <location>
        <position position="239"/>
    </location>
</feature>
<name>E2ZC53_9FIRM</name>
<keyword evidence="1 7" id="KW-1003">Cell membrane</keyword>
<dbReference type="PANTHER" id="PTHR30518:SF2">
    <property type="entry name" value="ENDOLYTIC MUREIN TRANSGLYCOSYLASE"/>
    <property type="match status" value="1"/>
</dbReference>
<dbReference type="GO" id="GO:0009252">
    <property type="term" value="P:peptidoglycan biosynthetic process"/>
    <property type="evidence" value="ECO:0007669"/>
    <property type="project" value="UniProtKB-UniRule"/>
</dbReference>
<dbReference type="EC" id="4.2.2.29" evidence="7"/>
<comment type="catalytic activity">
    <reaction evidence="7">
        <text>a peptidoglycan chain = a peptidoglycan chain with N-acetyl-1,6-anhydromuramyl-[peptide] at the reducing end + a peptidoglycan chain with N-acetylglucosamine at the non-reducing end.</text>
        <dbReference type="EC" id="4.2.2.29"/>
    </reaction>
</comment>
<dbReference type="EMBL" id="AECS01000037">
    <property type="protein sequence ID" value="EFQ04040.1"/>
    <property type="molecule type" value="Genomic_DNA"/>
</dbReference>
<comment type="subcellular location">
    <subcellularLocation>
        <location evidence="7">Cell membrane</location>
        <topology evidence="7">Single-pass membrane protein</topology>
    </subcellularLocation>
</comment>
<dbReference type="Gene3D" id="3.30.160.60">
    <property type="entry name" value="Classic Zinc Finger"/>
    <property type="match status" value="1"/>
</dbReference>
<evidence type="ECO:0000313" key="8">
    <source>
        <dbReference type="EMBL" id="EFQ04040.1"/>
    </source>
</evidence>
<dbReference type="PANTHER" id="PTHR30518">
    <property type="entry name" value="ENDOLYTIC MUREIN TRANSGLYCOSYLASE"/>
    <property type="match status" value="1"/>
</dbReference>
<evidence type="ECO:0000256" key="4">
    <source>
        <dbReference type="ARBA" id="ARBA00023136"/>
    </source>
</evidence>
<dbReference type="Pfam" id="PF02618">
    <property type="entry name" value="YceG"/>
    <property type="match status" value="1"/>
</dbReference>
<dbReference type="HOGENOM" id="CLU_025574_2_2_9"/>
<evidence type="ECO:0000256" key="6">
    <source>
        <dbReference type="ARBA" id="ARBA00023316"/>
    </source>
</evidence>
<evidence type="ECO:0000256" key="3">
    <source>
        <dbReference type="ARBA" id="ARBA00022989"/>
    </source>
</evidence>
<reference evidence="8 9" key="1">
    <citation type="submission" date="2010-08" db="EMBL/GenBank/DDBJ databases">
        <authorList>
            <person name="Weinstock G."/>
            <person name="Sodergren E."/>
            <person name="Clifton S."/>
            <person name="Fulton L."/>
            <person name="Fulton B."/>
            <person name="Courtney L."/>
            <person name="Fronick C."/>
            <person name="Harrison M."/>
            <person name="Strong C."/>
            <person name="Farmer C."/>
            <person name="Delahaunty K."/>
            <person name="Markovic C."/>
            <person name="Hall O."/>
            <person name="Minx P."/>
            <person name="Tomlinson C."/>
            <person name="Mitreva M."/>
            <person name="Hou S."/>
            <person name="Chen J."/>
            <person name="Wollam A."/>
            <person name="Pepin K.H."/>
            <person name="Johnson M."/>
            <person name="Bhonagiri V."/>
            <person name="Zhang X."/>
            <person name="Suruliraj S."/>
            <person name="Warren W."/>
            <person name="Chinwalla A."/>
            <person name="Mardis E.R."/>
            <person name="Wilson R.K."/>
        </authorList>
    </citation>
    <scope>NUCLEOTIDE SEQUENCE [LARGE SCALE GENOMIC DNA]</scope>
    <source>
        <strain evidence="8 9">F0359</strain>
    </source>
</reference>
<feature type="transmembrane region" description="Helical" evidence="7">
    <location>
        <begin position="27"/>
        <end position="47"/>
    </location>
</feature>
<keyword evidence="3 7" id="KW-1133">Transmembrane helix</keyword>
<dbReference type="OrthoDB" id="9814591at2"/>
<keyword evidence="4 7" id="KW-0472">Membrane</keyword>
<dbReference type="NCBIfam" id="TIGR00247">
    <property type="entry name" value="endolytic transglycosylase MltG"/>
    <property type="match status" value="1"/>
</dbReference>
<protein>
    <recommendedName>
        <fullName evidence="7">Endolytic murein transglycosylase</fullName>
        <ecNumber evidence="7">4.2.2.29</ecNumber>
    </recommendedName>
    <alternativeName>
        <fullName evidence="7">Peptidoglycan lytic transglycosylase</fullName>
    </alternativeName>
    <alternativeName>
        <fullName evidence="7">Peptidoglycan polymerization terminase</fullName>
    </alternativeName>
</protein>
<dbReference type="STRING" id="706434.HMPREF9429_01223"/>
<dbReference type="GO" id="GO:0071555">
    <property type="term" value="P:cell wall organization"/>
    <property type="evidence" value="ECO:0007669"/>
    <property type="project" value="UniProtKB-KW"/>
</dbReference>
<accession>E2ZC53</accession>
<proteinExistence type="inferred from homology"/>
<comment type="caution">
    <text evidence="8">The sequence shown here is derived from an EMBL/GenBank/DDBJ whole genome shotgun (WGS) entry which is preliminary data.</text>
</comment>
<dbReference type="GO" id="GO:0005886">
    <property type="term" value="C:plasma membrane"/>
    <property type="evidence" value="ECO:0007669"/>
    <property type="project" value="UniProtKB-SubCell"/>
</dbReference>
<keyword evidence="2 7" id="KW-0812">Transmembrane</keyword>
<dbReference type="InterPro" id="IPR003770">
    <property type="entry name" value="MLTG-like"/>
</dbReference>
<dbReference type="HAMAP" id="MF_02065">
    <property type="entry name" value="MltG"/>
    <property type="match status" value="1"/>
</dbReference>
<dbReference type="Gene3D" id="3.30.1490.480">
    <property type="entry name" value="Endolytic murein transglycosylase"/>
    <property type="match status" value="1"/>
</dbReference>
<comment type="function">
    <text evidence="7">Functions as a peptidoglycan terminase that cleaves nascent peptidoglycan strands endolytically to terminate their elongation.</text>
</comment>
<dbReference type="RefSeq" id="WP_006942365.1">
    <property type="nucleotide sequence ID" value="NZ_GL538208.1"/>
</dbReference>
<sequence length="352" mass="39865">MEKDKKTASQLLAVEAKGKSKSNKGKVYMVISAVLAVVVFLAGFYFIPTVWQPEKHAYIEVKADMTGTEIADELSERELIYNAAVFRVAMVLTGQSSKLKLGEYEIDSHMSMNQIMTKLTSGASDSYRIVIPEGYTVRKIAKVVAAQTNISEEEFLAAASDASLLYPYMKGNRQVTYVMEGFLFPDTYYAHHDVTAKELVQMMLKNFDTRLTSSMRKKIDEGNLSIYQFVTLASLVEKEAKYDEDRPLIASVFQNRLKRHMKLQSDASVSYASGDHKYEYTLDEIMYDSPYNTYVYEGLPPGPIGNPGIKSMEAVLNAPATSYLYFVADKEGHNYFAMTYEDHMKNVRKYMQ</sequence>
<comment type="similarity">
    <text evidence="7">Belongs to the transglycosylase MltG family.</text>
</comment>
<keyword evidence="5 7" id="KW-0456">Lyase</keyword>
<dbReference type="eggNOG" id="COG1559">
    <property type="taxonomic scope" value="Bacteria"/>
</dbReference>
<gene>
    <name evidence="7" type="primary">mltG</name>
    <name evidence="8" type="ORF">HMPREF9429_01223</name>
</gene>
<evidence type="ECO:0000256" key="7">
    <source>
        <dbReference type="HAMAP-Rule" id="MF_02065"/>
    </source>
</evidence>
<dbReference type="Proteomes" id="UP000003195">
    <property type="component" value="Unassembled WGS sequence"/>
</dbReference>